<dbReference type="Proteomes" id="UP000606991">
    <property type="component" value="Unassembled WGS sequence"/>
</dbReference>
<dbReference type="InterPro" id="IPR036097">
    <property type="entry name" value="HisK_dim/P_sf"/>
</dbReference>
<organism evidence="5 6">
    <name type="scientific">Candidatus Aeolococcus gillhamiae</name>
    <dbReference type="NCBI Taxonomy" id="3127015"/>
    <lineage>
        <taxon>Bacteria</taxon>
        <taxon>Bacillati</taxon>
        <taxon>Candidatus Dormiibacterota</taxon>
        <taxon>Candidatus Dormibacteria</taxon>
        <taxon>Candidatus Aeolococcales</taxon>
        <taxon>Candidatus Aeolococcaceae</taxon>
        <taxon>Candidatus Aeolococcus</taxon>
    </lineage>
</organism>
<dbReference type="RefSeq" id="WP_337312036.1">
    <property type="nucleotide sequence ID" value="NZ_JAEKNS010000103.1"/>
</dbReference>
<reference evidence="5 6" key="1">
    <citation type="submission" date="2020-10" db="EMBL/GenBank/DDBJ databases">
        <title>Ca. Dormibacterota MAGs.</title>
        <authorList>
            <person name="Montgomery K."/>
        </authorList>
    </citation>
    <scope>NUCLEOTIDE SEQUENCE [LARGE SCALE GENOMIC DNA]</scope>
    <source>
        <strain evidence="5">SC8812_S17_18</strain>
    </source>
</reference>
<evidence type="ECO:0000259" key="4">
    <source>
        <dbReference type="SMART" id="SM00388"/>
    </source>
</evidence>
<protein>
    <recommendedName>
        <fullName evidence="2">histidine kinase</fullName>
        <ecNumber evidence="2">2.7.13.3</ecNumber>
    </recommendedName>
</protein>
<evidence type="ECO:0000313" key="5">
    <source>
        <dbReference type="EMBL" id="MBJ7595170.1"/>
    </source>
</evidence>
<dbReference type="CDD" id="cd00082">
    <property type="entry name" value="HisKA"/>
    <property type="match status" value="1"/>
</dbReference>
<evidence type="ECO:0000256" key="2">
    <source>
        <dbReference type="ARBA" id="ARBA00012438"/>
    </source>
</evidence>
<dbReference type="InterPro" id="IPR003661">
    <property type="entry name" value="HisK_dim/P_dom"/>
</dbReference>
<dbReference type="GO" id="GO:0000155">
    <property type="term" value="F:phosphorelay sensor kinase activity"/>
    <property type="evidence" value="ECO:0007669"/>
    <property type="project" value="InterPro"/>
</dbReference>
<feature type="domain" description="Signal transduction histidine kinase dimerisation/phosphoacceptor" evidence="4">
    <location>
        <begin position="14"/>
        <end position="77"/>
    </location>
</feature>
<evidence type="ECO:0000313" key="6">
    <source>
        <dbReference type="Proteomes" id="UP000606991"/>
    </source>
</evidence>
<comment type="caution">
    <text evidence="5">The sequence shown here is derived from an EMBL/GenBank/DDBJ whole genome shotgun (WGS) entry which is preliminary data.</text>
</comment>
<name>A0A934K3L2_9BACT</name>
<proteinExistence type="predicted"/>
<accession>A0A934K3L2</accession>
<evidence type="ECO:0000256" key="1">
    <source>
        <dbReference type="ARBA" id="ARBA00000085"/>
    </source>
</evidence>
<dbReference type="SUPFAM" id="SSF47384">
    <property type="entry name" value="Homodimeric domain of signal transducing histidine kinase"/>
    <property type="match status" value="1"/>
</dbReference>
<feature type="region of interest" description="Disordered" evidence="3">
    <location>
        <begin position="1"/>
        <end position="20"/>
    </location>
</feature>
<comment type="catalytic activity">
    <reaction evidence="1">
        <text>ATP + protein L-histidine = ADP + protein N-phospho-L-histidine.</text>
        <dbReference type="EC" id="2.7.13.3"/>
    </reaction>
</comment>
<dbReference type="EMBL" id="JAEKNS010000103">
    <property type="protein sequence ID" value="MBJ7595170.1"/>
    <property type="molecule type" value="Genomic_DNA"/>
</dbReference>
<dbReference type="Gene3D" id="1.10.287.130">
    <property type="match status" value="1"/>
</dbReference>
<dbReference type="AlphaFoldDB" id="A0A934K3L2"/>
<dbReference type="EC" id="2.7.13.3" evidence="2"/>
<gene>
    <name evidence="5" type="ORF">JF886_09970</name>
</gene>
<sequence length="81" mass="8569">MAEPPFQDGGDAPGGSAHLRHLAHELRQPLVVAVGYVSMLEDGSFGELPAEVRTVLRTVAERLDAMNGIIDDFAEGGEPAL</sequence>
<dbReference type="Pfam" id="PF00512">
    <property type="entry name" value="HisKA"/>
    <property type="match status" value="1"/>
</dbReference>
<dbReference type="SMART" id="SM00388">
    <property type="entry name" value="HisKA"/>
    <property type="match status" value="1"/>
</dbReference>
<evidence type="ECO:0000256" key="3">
    <source>
        <dbReference type="SAM" id="MobiDB-lite"/>
    </source>
</evidence>